<dbReference type="CDD" id="cd03250">
    <property type="entry name" value="ABCC_MRP_domain1"/>
    <property type="match status" value="1"/>
</dbReference>
<gene>
    <name evidence="13" type="ORF">OSB1V03_LOCUS2729</name>
</gene>
<dbReference type="EMBL" id="CAJPIZ010000999">
    <property type="protein sequence ID" value="CAG2102694.1"/>
    <property type="molecule type" value="Genomic_DNA"/>
</dbReference>
<dbReference type="AlphaFoldDB" id="A0A7R9PVW3"/>
<sequence>FLRSYDCKIKAHKTLIGYNHDPELSWYSDSFPDFTLCFEETALVLIPCILSLSLLIITIADLLYAIILQYFHRKHRIYSSGVMFIFWILYTIGAALNFRTVLQIVFNTKTGFDLNNLCPEYKSSFLSRLTFEWFSPLIYKGYKKPLTTDDMWLLNTENKSSFIIEKFNKVWLPIIQRKWSPKDGISSQNINIFVALMKTFWPQMLFVGFIKLITSLLTFMSPLVLDLLIGFMSPDNSEPNWRGYFYASLIFVSPFIESILSGQYDYRNNLILLKIRACIISVVYQKNLKLSNNSRKNYTTGEIVNLMSVDSQRMTDFMQMMNILWSAPLQICVSLYLLWQQLGIATLAGMAFMLLLMPANGFIGAKMRSFSGQVMKMKDKRVKLMNEILSDIVQRTGKMRSFSGQVMKMKDKRVKLMNEILSGIKVFKLYSWETSFKEQVVSLRETEVKSLNSVAYLSGSMAFTFVSAPFFVGLFSFTAFVMMSSDNILDANKIFVSLSLFNIMRMPLGFFPNLISFGALFLVSLRRINEYLNAEEIDETSISRKENKETPIVVENASFKWNKESPNVLNNISLRIKRNKLVAIVGQVGAGKSSLLSSLLGDLDKIKGIINVSGSVAYVPQQAWIQNSTLKQNILFTNKINERFYKKVIDSCALEPDLKILSAGDMTEIGEKGINLSGGQKQRVSLARAVYSNADIYLLDDPLSAVDAHVGRHLMDQVIGPNGILKHKTRLLVTHRASILTNVDQIIVLKDGSISEFGTFEELLANKGDFAEFVAEYLQQQLDSEVNDEELEVIDK</sequence>
<keyword evidence="2" id="KW-0813">Transport</keyword>
<dbReference type="CDD" id="cd18595">
    <property type="entry name" value="ABC_6TM_MRP1_2_3_6_D1_like"/>
    <property type="match status" value="1"/>
</dbReference>
<keyword evidence="6" id="KW-0547">Nucleotide-binding</keyword>
<dbReference type="PROSITE" id="PS50929">
    <property type="entry name" value="ABC_TM1F"/>
    <property type="match status" value="1"/>
</dbReference>
<dbReference type="InterPro" id="IPR017871">
    <property type="entry name" value="ABC_transporter-like_CS"/>
</dbReference>
<feature type="transmembrane region" description="Helical" evidence="10">
    <location>
        <begin position="503"/>
        <end position="523"/>
    </location>
</feature>
<dbReference type="SUPFAM" id="SSF52540">
    <property type="entry name" value="P-loop containing nucleoside triphosphate hydrolases"/>
    <property type="match status" value="1"/>
</dbReference>
<evidence type="ECO:0000259" key="11">
    <source>
        <dbReference type="PROSITE" id="PS50893"/>
    </source>
</evidence>
<feature type="transmembrane region" description="Helical" evidence="10">
    <location>
        <begin position="205"/>
        <end position="232"/>
    </location>
</feature>
<proteinExistence type="predicted"/>
<evidence type="ECO:0000256" key="6">
    <source>
        <dbReference type="ARBA" id="ARBA00022741"/>
    </source>
</evidence>
<dbReference type="PROSITE" id="PS00211">
    <property type="entry name" value="ABC_TRANSPORTER_1"/>
    <property type="match status" value="1"/>
</dbReference>
<feature type="domain" description="ABC transmembrane type-1" evidence="12">
    <location>
        <begin position="205"/>
        <end position="520"/>
    </location>
</feature>
<dbReference type="InterPro" id="IPR011527">
    <property type="entry name" value="ABC1_TM_dom"/>
</dbReference>
<dbReference type="GO" id="GO:0000323">
    <property type="term" value="C:lytic vacuole"/>
    <property type="evidence" value="ECO:0007669"/>
    <property type="project" value="UniProtKB-ARBA"/>
</dbReference>
<name>A0A7R9PVW3_9ACAR</name>
<dbReference type="OrthoDB" id="6424199at2759"/>
<keyword evidence="4 10" id="KW-0812">Transmembrane</keyword>
<evidence type="ECO:0000256" key="10">
    <source>
        <dbReference type="SAM" id="Phobius"/>
    </source>
</evidence>
<feature type="transmembrane region" description="Helical" evidence="10">
    <location>
        <begin position="77"/>
        <end position="98"/>
    </location>
</feature>
<dbReference type="Proteomes" id="UP000759131">
    <property type="component" value="Unassembled WGS sequence"/>
</dbReference>
<keyword evidence="5" id="KW-0677">Repeat</keyword>
<dbReference type="InterPro" id="IPR050173">
    <property type="entry name" value="ABC_transporter_C-like"/>
</dbReference>
<evidence type="ECO:0000256" key="2">
    <source>
        <dbReference type="ARBA" id="ARBA00022448"/>
    </source>
</evidence>
<evidence type="ECO:0000259" key="12">
    <source>
        <dbReference type="PROSITE" id="PS50929"/>
    </source>
</evidence>
<organism evidence="13">
    <name type="scientific">Medioppia subpectinata</name>
    <dbReference type="NCBI Taxonomy" id="1979941"/>
    <lineage>
        <taxon>Eukaryota</taxon>
        <taxon>Metazoa</taxon>
        <taxon>Ecdysozoa</taxon>
        <taxon>Arthropoda</taxon>
        <taxon>Chelicerata</taxon>
        <taxon>Arachnida</taxon>
        <taxon>Acari</taxon>
        <taxon>Acariformes</taxon>
        <taxon>Sarcoptiformes</taxon>
        <taxon>Oribatida</taxon>
        <taxon>Brachypylina</taxon>
        <taxon>Oppioidea</taxon>
        <taxon>Oppiidae</taxon>
        <taxon>Medioppia</taxon>
    </lineage>
</organism>
<dbReference type="FunFam" id="1.20.1560.10:FF:000020">
    <property type="entry name" value="ABC metal ion transporter"/>
    <property type="match status" value="1"/>
</dbReference>
<dbReference type="SUPFAM" id="SSF90123">
    <property type="entry name" value="ABC transporter transmembrane region"/>
    <property type="match status" value="2"/>
</dbReference>
<keyword evidence="7" id="KW-0067">ATP-binding</keyword>
<dbReference type="Gene3D" id="1.20.1560.10">
    <property type="entry name" value="ABC transporter type 1, transmembrane domain"/>
    <property type="match status" value="2"/>
</dbReference>
<dbReference type="GO" id="GO:0005524">
    <property type="term" value="F:ATP binding"/>
    <property type="evidence" value="ECO:0007669"/>
    <property type="project" value="UniProtKB-KW"/>
</dbReference>
<feature type="transmembrane region" description="Helical" evidence="10">
    <location>
        <begin position="244"/>
        <end position="266"/>
    </location>
</feature>
<dbReference type="GO" id="GO:0140359">
    <property type="term" value="F:ABC-type transporter activity"/>
    <property type="evidence" value="ECO:0007669"/>
    <property type="project" value="InterPro"/>
</dbReference>
<dbReference type="GO" id="GO:0005774">
    <property type="term" value="C:vacuolar membrane"/>
    <property type="evidence" value="ECO:0007669"/>
    <property type="project" value="UniProtKB-SubCell"/>
</dbReference>
<feature type="non-terminal residue" evidence="13">
    <location>
        <position position="1"/>
    </location>
</feature>
<keyword evidence="3" id="KW-0926">Vacuole</keyword>
<protein>
    <submittedName>
        <fullName evidence="13">Uncharacterized protein</fullName>
    </submittedName>
</protein>
<dbReference type="Pfam" id="PF00664">
    <property type="entry name" value="ABC_membrane"/>
    <property type="match status" value="2"/>
</dbReference>
<feature type="non-terminal residue" evidence="13">
    <location>
        <position position="796"/>
    </location>
</feature>
<dbReference type="Gene3D" id="3.40.50.300">
    <property type="entry name" value="P-loop containing nucleotide triphosphate hydrolases"/>
    <property type="match status" value="1"/>
</dbReference>
<dbReference type="PROSITE" id="PS50893">
    <property type="entry name" value="ABC_TRANSPORTER_2"/>
    <property type="match status" value="1"/>
</dbReference>
<evidence type="ECO:0000313" key="14">
    <source>
        <dbReference type="Proteomes" id="UP000759131"/>
    </source>
</evidence>
<evidence type="ECO:0000256" key="1">
    <source>
        <dbReference type="ARBA" id="ARBA00004128"/>
    </source>
</evidence>
<keyword evidence="8 10" id="KW-1133">Transmembrane helix</keyword>
<evidence type="ECO:0000313" key="13">
    <source>
        <dbReference type="EMBL" id="CAD7622264.1"/>
    </source>
</evidence>
<dbReference type="SMART" id="SM00382">
    <property type="entry name" value="AAA"/>
    <property type="match status" value="1"/>
</dbReference>
<feature type="transmembrane region" description="Helical" evidence="10">
    <location>
        <begin position="322"/>
        <end position="339"/>
    </location>
</feature>
<evidence type="ECO:0000256" key="9">
    <source>
        <dbReference type="ARBA" id="ARBA00023136"/>
    </source>
</evidence>
<dbReference type="FunFam" id="3.40.50.300:FF:000293">
    <property type="entry name" value="ATP binding cassette subfamily C member 1"/>
    <property type="match status" value="1"/>
</dbReference>
<reference evidence="13" key="1">
    <citation type="submission" date="2020-11" db="EMBL/GenBank/DDBJ databases">
        <authorList>
            <person name="Tran Van P."/>
        </authorList>
    </citation>
    <scope>NUCLEOTIDE SEQUENCE</scope>
</reference>
<evidence type="ECO:0000256" key="5">
    <source>
        <dbReference type="ARBA" id="ARBA00022737"/>
    </source>
</evidence>
<feature type="transmembrane region" description="Helical" evidence="10">
    <location>
        <begin position="454"/>
        <end position="483"/>
    </location>
</feature>
<evidence type="ECO:0000256" key="4">
    <source>
        <dbReference type="ARBA" id="ARBA00022692"/>
    </source>
</evidence>
<dbReference type="EMBL" id="OC855574">
    <property type="protein sequence ID" value="CAD7622264.1"/>
    <property type="molecule type" value="Genomic_DNA"/>
</dbReference>
<feature type="transmembrane region" description="Helical" evidence="10">
    <location>
        <begin position="42"/>
        <end position="71"/>
    </location>
</feature>
<dbReference type="InterPro" id="IPR003593">
    <property type="entry name" value="AAA+_ATPase"/>
</dbReference>
<dbReference type="GO" id="GO:0016887">
    <property type="term" value="F:ATP hydrolysis activity"/>
    <property type="evidence" value="ECO:0007669"/>
    <property type="project" value="InterPro"/>
</dbReference>
<evidence type="ECO:0000256" key="7">
    <source>
        <dbReference type="ARBA" id="ARBA00022840"/>
    </source>
</evidence>
<accession>A0A7R9PVW3</accession>
<evidence type="ECO:0000256" key="3">
    <source>
        <dbReference type="ARBA" id="ARBA00022554"/>
    </source>
</evidence>
<dbReference type="PANTHER" id="PTHR24223:SF443">
    <property type="entry name" value="MULTIDRUG-RESISTANCE LIKE PROTEIN 1, ISOFORM I"/>
    <property type="match status" value="1"/>
</dbReference>
<dbReference type="PANTHER" id="PTHR24223">
    <property type="entry name" value="ATP-BINDING CASSETTE SUB-FAMILY C"/>
    <property type="match status" value="1"/>
</dbReference>
<dbReference type="InterPro" id="IPR027417">
    <property type="entry name" value="P-loop_NTPase"/>
</dbReference>
<evidence type="ECO:0000256" key="8">
    <source>
        <dbReference type="ARBA" id="ARBA00022989"/>
    </source>
</evidence>
<dbReference type="InterPro" id="IPR003439">
    <property type="entry name" value="ABC_transporter-like_ATP-bd"/>
</dbReference>
<dbReference type="Pfam" id="PF00005">
    <property type="entry name" value="ABC_tran"/>
    <property type="match status" value="1"/>
</dbReference>
<keyword evidence="14" id="KW-1185">Reference proteome</keyword>
<feature type="domain" description="ABC transporter" evidence="11">
    <location>
        <begin position="552"/>
        <end position="776"/>
    </location>
</feature>
<feature type="transmembrane region" description="Helical" evidence="10">
    <location>
        <begin position="345"/>
        <end position="365"/>
    </location>
</feature>
<keyword evidence="9 10" id="KW-0472">Membrane</keyword>
<comment type="subcellular location">
    <subcellularLocation>
        <location evidence="1">Vacuole membrane</location>
        <topology evidence="1">Multi-pass membrane protein</topology>
    </subcellularLocation>
</comment>
<dbReference type="InterPro" id="IPR036640">
    <property type="entry name" value="ABC1_TM_sf"/>
</dbReference>